<dbReference type="EMBL" id="CAJVPY010019236">
    <property type="protein sequence ID" value="CAG8770705.1"/>
    <property type="molecule type" value="Genomic_DNA"/>
</dbReference>
<sequence length="55" mass="6445">YLEVFSEPLNFPANKRTIQHNELPSVANELLVTFQLNLWRHDQGWAPIFHKGKIS</sequence>
<keyword evidence="2" id="KW-1185">Reference proteome</keyword>
<feature type="non-terminal residue" evidence="1">
    <location>
        <position position="1"/>
    </location>
</feature>
<protein>
    <submittedName>
        <fullName evidence="1">6981_t:CDS:1</fullName>
    </submittedName>
</protein>
<evidence type="ECO:0000313" key="1">
    <source>
        <dbReference type="EMBL" id="CAG8770705.1"/>
    </source>
</evidence>
<name>A0A9N9JAM8_9GLOM</name>
<accession>A0A9N9JAM8</accession>
<organism evidence="1 2">
    <name type="scientific">Dentiscutata erythropus</name>
    <dbReference type="NCBI Taxonomy" id="1348616"/>
    <lineage>
        <taxon>Eukaryota</taxon>
        <taxon>Fungi</taxon>
        <taxon>Fungi incertae sedis</taxon>
        <taxon>Mucoromycota</taxon>
        <taxon>Glomeromycotina</taxon>
        <taxon>Glomeromycetes</taxon>
        <taxon>Diversisporales</taxon>
        <taxon>Gigasporaceae</taxon>
        <taxon>Dentiscutata</taxon>
    </lineage>
</organism>
<dbReference type="Proteomes" id="UP000789405">
    <property type="component" value="Unassembled WGS sequence"/>
</dbReference>
<reference evidence="1" key="1">
    <citation type="submission" date="2021-06" db="EMBL/GenBank/DDBJ databases">
        <authorList>
            <person name="Kallberg Y."/>
            <person name="Tangrot J."/>
            <person name="Rosling A."/>
        </authorList>
    </citation>
    <scope>NUCLEOTIDE SEQUENCE</scope>
    <source>
        <strain evidence="1">MA453B</strain>
    </source>
</reference>
<evidence type="ECO:0000313" key="2">
    <source>
        <dbReference type="Proteomes" id="UP000789405"/>
    </source>
</evidence>
<gene>
    <name evidence="1" type="ORF">DERYTH_LOCUS18659</name>
</gene>
<dbReference type="AlphaFoldDB" id="A0A9N9JAM8"/>
<proteinExistence type="predicted"/>
<comment type="caution">
    <text evidence="1">The sequence shown here is derived from an EMBL/GenBank/DDBJ whole genome shotgun (WGS) entry which is preliminary data.</text>
</comment>